<dbReference type="EC" id="2.7.1.15" evidence="2 12"/>
<evidence type="ECO:0000259" key="13">
    <source>
        <dbReference type="Pfam" id="PF00294"/>
    </source>
</evidence>
<dbReference type="Proteomes" id="UP000606653">
    <property type="component" value="Unassembled WGS sequence"/>
</dbReference>
<keyword evidence="9 12" id="KW-0460">Magnesium</keyword>
<evidence type="ECO:0000256" key="6">
    <source>
        <dbReference type="ARBA" id="ARBA00022741"/>
    </source>
</evidence>
<comment type="subunit">
    <text evidence="12">Homodimer.</text>
</comment>
<dbReference type="SUPFAM" id="SSF53613">
    <property type="entry name" value="Ribokinase-like"/>
    <property type="match status" value="1"/>
</dbReference>
<comment type="caution">
    <text evidence="14">The sequence shown here is derived from an EMBL/GenBank/DDBJ whole genome shotgun (WGS) entry which is preliminary data.</text>
</comment>
<feature type="binding site" evidence="12">
    <location>
        <begin position="54"/>
        <end position="58"/>
    </location>
    <ligand>
        <name>substrate</name>
    </ligand>
</feature>
<dbReference type="RefSeq" id="WP_018978870.1">
    <property type="nucleotide sequence ID" value="NZ_BMLN01000021.1"/>
</dbReference>
<keyword evidence="8 12" id="KW-0067">ATP-binding</keyword>
<feature type="binding site" evidence="12">
    <location>
        <position position="301"/>
    </location>
    <ligand>
        <name>K(+)</name>
        <dbReference type="ChEBI" id="CHEBI:29103"/>
    </ligand>
</feature>
<evidence type="ECO:0000256" key="11">
    <source>
        <dbReference type="ARBA" id="ARBA00023277"/>
    </source>
</evidence>
<evidence type="ECO:0000256" key="4">
    <source>
        <dbReference type="ARBA" id="ARBA00022679"/>
    </source>
</evidence>
<feature type="binding site" evidence="12">
    <location>
        <position position="304"/>
    </location>
    <ligand>
        <name>K(+)</name>
        <dbReference type="ChEBI" id="CHEBI:29103"/>
    </ligand>
</feature>
<keyword evidence="5 12" id="KW-0479">Metal-binding</keyword>
<comment type="cofactor">
    <cofactor evidence="12">
        <name>Mg(2+)</name>
        <dbReference type="ChEBI" id="CHEBI:18420"/>
    </cofactor>
    <text evidence="12">Requires a divalent cation, most likely magnesium in vivo, as an electrophilic catalyst to aid phosphoryl group transfer. It is the chelate of the metal and the nucleotide that is the actual substrate.</text>
</comment>
<evidence type="ECO:0000256" key="12">
    <source>
        <dbReference type="HAMAP-Rule" id="MF_01987"/>
    </source>
</evidence>
<comment type="similarity">
    <text evidence="12">Belongs to the carbohydrate kinase PfkB family. Ribokinase subfamily.</text>
</comment>
<dbReference type="Pfam" id="PF00294">
    <property type="entry name" value="PfkB"/>
    <property type="match status" value="1"/>
</dbReference>
<dbReference type="NCBIfam" id="TIGR02152">
    <property type="entry name" value="D_ribokin_bact"/>
    <property type="match status" value="1"/>
</dbReference>
<feature type="binding site" evidence="12">
    <location>
        <position position="306"/>
    </location>
    <ligand>
        <name>K(+)</name>
        <dbReference type="ChEBI" id="CHEBI:29103"/>
    </ligand>
</feature>
<dbReference type="PRINTS" id="PR00990">
    <property type="entry name" value="RIBOKINASE"/>
</dbReference>
<comment type="caution">
    <text evidence="12">Lacks conserved residue(s) required for the propagation of feature annotation.</text>
</comment>
<comment type="function">
    <text evidence="12">Catalyzes the phosphorylation of ribose at O-5 in a reaction requiring ATP and magnesium. The resulting D-ribose-5-phosphate can then be used either for sythesis of nucleotides, histidine, and tryptophan, or as a component of the pentose phosphate pathway.</text>
</comment>
<name>A0ABQ2LBZ5_9BACL</name>
<dbReference type="InterPro" id="IPR011877">
    <property type="entry name" value="Ribokinase"/>
</dbReference>
<feature type="binding site" evidence="12">
    <location>
        <position position="271"/>
    </location>
    <ligand>
        <name>substrate</name>
    </ligand>
</feature>
<keyword evidence="4 12" id="KW-0808">Transferase</keyword>
<gene>
    <name evidence="12 14" type="primary">rbsK</name>
    <name evidence="14" type="ORF">GCM10010969_40580</name>
</gene>
<keyword evidence="7 12" id="KW-0418">Kinase</keyword>
<dbReference type="InterPro" id="IPR002173">
    <property type="entry name" value="Carboh/pur_kinase_PfkB_CS"/>
</dbReference>
<dbReference type="InterPro" id="IPR011611">
    <property type="entry name" value="PfkB_dom"/>
</dbReference>
<dbReference type="InterPro" id="IPR002139">
    <property type="entry name" value="Ribo/fructo_kinase"/>
</dbReference>
<evidence type="ECO:0000256" key="5">
    <source>
        <dbReference type="ARBA" id="ARBA00022723"/>
    </source>
</evidence>
<evidence type="ECO:0000256" key="8">
    <source>
        <dbReference type="ARBA" id="ARBA00022840"/>
    </source>
</evidence>
<keyword evidence="15" id="KW-1185">Reference proteome</keyword>
<feature type="active site" description="Proton acceptor" evidence="12">
    <location>
        <position position="271"/>
    </location>
</feature>
<comment type="similarity">
    <text evidence="1">Belongs to the carbohydrate kinase pfkB family.</text>
</comment>
<dbReference type="EMBL" id="BMLN01000021">
    <property type="protein sequence ID" value="GGO09795.1"/>
    <property type="molecule type" value="Genomic_DNA"/>
</dbReference>
<feature type="binding site" evidence="12">
    <location>
        <position position="267"/>
    </location>
    <ligand>
        <name>K(+)</name>
        <dbReference type="ChEBI" id="CHEBI:29103"/>
    </ligand>
</feature>
<comment type="subcellular location">
    <subcellularLocation>
        <location evidence="12">Cytoplasm</location>
    </subcellularLocation>
</comment>
<protein>
    <recommendedName>
        <fullName evidence="3 12">Ribokinase</fullName>
        <shortName evidence="12">RK</shortName>
        <ecNumber evidence="2 12">2.7.1.15</ecNumber>
    </recommendedName>
</protein>
<dbReference type="PANTHER" id="PTHR10584">
    <property type="entry name" value="SUGAR KINASE"/>
    <property type="match status" value="1"/>
</dbReference>
<feature type="binding site" evidence="12">
    <location>
        <position position="265"/>
    </location>
    <ligand>
        <name>K(+)</name>
        <dbReference type="ChEBI" id="CHEBI:29103"/>
    </ligand>
</feature>
<evidence type="ECO:0000256" key="10">
    <source>
        <dbReference type="ARBA" id="ARBA00022958"/>
    </source>
</evidence>
<accession>A0ABQ2LBZ5</accession>
<comment type="activity regulation">
    <text evidence="12">Activated by a monovalent cation that binds near, but not in, the active site. The most likely occupant of the site in vivo is potassium. Ion binding induces a conformational change that may alter substrate affinity.</text>
</comment>
<keyword evidence="10 12" id="KW-0630">Potassium</keyword>
<dbReference type="PROSITE" id="PS00584">
    <property type="entry name" value="PFKB_KINASES_2"/>
    <property type="match status" value="1"/>
</dbReference>
<dbReference type="InterPro" id="IPR029056">
    <property type="entry name" value="Ribokinase-like"/>
</dbReference>
<feature type="binding site" evidence="12">
    <location>
        <begin position="236"/>
        <end position="241"/>
    </location>
    <ligand>
        <name>ATP</name>
        <dbReference type="ChEBI" id="CHEBI:30616"/>
    </ligand>
</feature>
<feature type="domain" description="Carbohydrate kinase PfkB" evidence="13">
    <location>
        <begin position="18"/>
        <end position="313"/>
    </location>
</feature>
<keyword evidence="6 12" id="KW-0547">Nucleotide-binding</keyword>
<evidence type="ECO:0000256" key="2">
    <source>
        <dbReference type="ARBA" id="ARBA00012035"/>
    </source>
</evidence>
<dbReference type="HAMAP" id="MF_01987">
    <property type="entry name" value="Ribokinase"/>
    <property type="match status" value="1"/>
</dbReference>
<evidence type="ECO:0000256" key="3">
    <source>
        <dbReference type="ARBA" id="ARBA00016943"/>
    </source>
</evidence>
<organism evidence="14 15">
    <name type="scientific">Saccharibacillus kuerlensis</name>
    <dbReference type="NCBI Taxonomy" id="459527"/>
    <lineage>
        <taxon>Bacteria</taxon>
        <taxon>Bacillati</taxon>
        <taxon>Bacillota</taxon>
        <taxon>Bacilli</taxon>
        <taxon>Bacillales</taxon>
        <taxon>Paenibacillaceae</taxon>
        <taxon>Saccharibacillus</taxon>
    </lineage>
</organism>
<keyword evidence="12" id="KW-0963">Cytoplasm</keyword>
<dbReference type="Gene3D" id="3.40.1190.20">
    <property type="match status" value="1"/>
</dbReference>
<feature type="binding site" evidence="12">
    <location>
        <position position="156"/>
    </location>
    <ligand>
        <name>substrate</name>
    </ligand>
</feature>
<feature type="binding site" evidence="12">
    <location>
        <position position="200"/>
    </location>
    <ligand>
        <name>ATP</name>
        <dbReference type="ChEBI" id="CHEBI:30616"/>
    </ligand>
</feature>
<dbReference type="CDD" id="cd01174">
    <property type="entry name" value="ribokinase"/>
    <property type="match status" value="1"/>
</dbReference>
<evidence type="ECO:0000313" key="14">
    <source>
        <dbReference type="EMBL" id="GGO09795.1"/>
    </source>
</evidence>
<evidence type="ECO:0000313" key="15">
    <source>
        <dbReference type="Proteomes" id="UP000606653"/>
    </source>
</evidence>
<feature type="binding site" evidence="12">
    <location>
        <begin position="26"/>
        <end position="28"/>
    </location>
    <ligand>
        <name>substrate</name>
    </ligand>
</feature>
<sequence length="325" mass="32887">MNKKESERLSCEKNTAPRIVVVGSLNMDIVTESERAPEQGETLLGTAMHLLPGGKGANQAVCAARLGAQVSMIGAVGTDGFGEEMTGALKREGIDTSRVLRREGTPSGAASIWLAGGDNRIVVYPGANGSLSVEELAAPECVRLLQEADAVLIQLEIPLDAAERAASIAREGGAIVVLNPAPAAALPDALLRSASVLTPNLGELAILTGESAGGEERLHEAAQKLAAASCGAVVTTLGEAGALVLEQQGQEPKVIPAVQAGPVVDTTGAGDCFSAALAVALARGKGLPEAARYAACAAALAVTRLGAQDGMPAEADVRRLYSAGS</sequence>
<reference evidence="15" key="1">
    <citation type="journal article" date="2019" name="Int. J. Syst. Evol. Microbiol.">
        <title>The Global Catalogue of Microorganisms (GCM) 10K type strain sequencing project: providing services to taxonomists for standard genome sequencing and annotation.</title>
        <authorList>
            <consortium name="The Broad Institute Genomics Platform"/>
            <consortium name="The Broad Institute Genome Sequencing Center for Infectious Disease"/>
            <person name="Wu L."/>
            <person name="Ma J."/>
        </authorList>
    </citation>
    <scope>NUCLEOTIDE SEQUENCE [LARGE SCALE GENOMIC DNA]</scope>
    <source>
        <strain evidence="15">CGMCC 1.6964</strain>
    </source>
</reference>
<feature type="binding site" evidence="12">
    <location>
        <begin position="270"/>
        <end position="271"/>
    </location>
    <ligand>
        <name>ATP</name>
        <dbReference type="ChEBI" id="CHEBI:30616"/>
    </ligand>
</feature>
<dbReference type="PANTHER" id="PTHR10584:SF166">
    <property type="entry name" value="RIBOKINASE"/>
    <property type="match status" value="1"/>
</dbReference>
<evidence type="ECO:0000256" key="9">
    <source>
        <dbReference type="ARBA" id="ARBA00022842"/>
    </source>
</evidence>
<evidence type="ECO:0000256" key="1">
    <source>
        <dbReference type="ARBA" id="ARBA00005380"/>
    </source>
</evidence>
<comment type="pathway">
    <text evidence="12">Carbohydrate metabolism; D-ribose degradation; D-ribose 5-phosphate from beta-D-ribopyranose: step 2/2.</text>
</comment>
<evidence type="ECO:0000256" key="7">
    <source>
        <dbReference type="ARBA" id="ARBA00022777"/>
    </source>
</evidence>
<keyword evidence="11 12" id="KW-0119">Carbohydrate metabolism</keyword>
<comment type="catalytic activity">
    <reaction evidence="12">
        <text>D-ribose + ATP = D-ribose 5-phosphate + ADP + H(+)</text>
        <dbReference type="Rhea" id="RHEA:13697"/>
        <dbReference type="ChEBI" id="CHEBI:15378"/>
        <dbReference type="ChEBI" id="CHEBI:30616"/>
        <dbReference type="ChEBI" id="CHEBI:47013"/>
        <dbReference type="ChEBI" id="CHEBI:78346"/>
        <dbReference type="ChEBI" id="CHEBI:456216"/>
        <dbReference type="EC" id="2.7.1.15"/>
    </reaction>
</comment>
<proteinExistence type="inferred from homology"/>